<gene>
    <name evidence="1" type="ORF">AQUCO_00900462v1</name>
</gene>
<sequence>MGSECNPRKPRYDLSMSKRTRKPSRFVEIDHHQKCIEVDNSDVRETTVSTNILNEKAVMDHTSLKELIINDEEEVNGINADATEQMIAKHEEVTSEKEGKGGISLGHHFTVTEEEKQLQIVTVQHRGNVEGVKLSKMLSRYMKVFTHVIKLKKDRRFVSSRKNPVLHFAM</sequence>
<reference evidence="1 2" key="1">
    <citation type="submission" date="2017-09" db="EMBL/GenBank/DDBJ databases">
        <title>WGS assembly of Aquilegia coerulea Goldsmith.</title>
        <authorList>
            <person name="Hodges S."/>
            <person name="Kramer E."/>
            <person name="Nordborg M."/>
            <person name="Tomkins J."/>
            <person name="Borevitz J."/>
            <person name="Derieg N."/>
            <person name="Yan J."/>
            <person name="Mihaltcheva S."/>
            <person name="Hayes R.D."/>
            <person name="Rokhsar D."/>
        </authorList>
    </citation>
    <scope>NUCLEOTIDE SEQUENCE [LARGE SCALE GENOMIC DNA]</scope>
    <source>
        <strain evidence="2">cv. Goldsmith</strain>
    </source>
</reference>
<proteinExistence type="predicted"/>
<dbReference type="AlphaFoldDB" id="A0A2G5EDS5"/>
<dbReference type="OrthoDB" id="1928482at2759"/>
<dbReference type="Proteomes" id="UP000230069">
    <property type="component" value="Unassembled WGS sequence"/>
</dbReference>
<evidence type="ECO:0000313" key="1">
    <source>
        <dbReference type="EMBL" id="PIA53903.1"/>
    </source>
</evidence>
<name>A0A2G5EDS5_AQUCA</name>
<organism evidence="1 2">
    <name type="scientific">Aquilegia coerulea</name>
    <name type="common">Rocky mountain columbine</name>
    <dbReference type="NCBI Taxonomy" id="218851"/>
    <lineage>
        <taxon>Eukaryota</taxon>
        <taxon>Viridiplantae</taxon>
        <taxon>Streptophyta</taxon>
        <taxon>Embryophyta</taxon>
        <taxon>Tracheophyta</taxon>
        <taxon>Spermatophyta</taxon>
        <taxon>Magnoliopsida</taxon>
        <taxon>Ranunculales</taxon>
        <taxon>Ranunculaceae</taxon>
        <taxon>Thalictroideae</taxon>
        <taxon>Aquilegia</taxon>
    </lineage>
</organism>
<evidence type="ECO:0000313" key="2">
    <source>
        <dbReference type="Proteomes" id="UP000230069"/>
    </source>
</evidence>
<accession>A0A2G5EDS5</accession>
<keyword evidence="2" id="KW-1185">Reference proteome</keyword>
<protein>
    <submittedName>
        <fullName evidence="1">Uncharacterized protein</fullName>
    </submittedName>
</protein>
<dbReference type="EMBL" id="KZ305026">
    <property type="protein sequence ID" value="PIA53903.1"/>
    <property type="molecule type" value="Genomic_DNA"/>
</dbReference>
<dbReference type="InParanoid" id="A0A2G5EDS5"/>